<sequence>MAITTQKVEIQFGASSWVDVTADAGNITINRGTTRVMDDYQAGQLNVDFTNNNRRFDPLNTSSDLWYSAGGYSMVQPAGKVRVTSNSTIVFYGYISNWVFNFGSAGLDGSATLTAGDLMYYLSRISFTGGTQVVGGFTGNRISDTLTAYNLPSNKTTGRAVKTVVGGDVQSPGDNVLAYMQQVARSEPGDLFASASSSAVMIFRDRTYTDYSWQANNRQNLIAYPATATVGTSVAIAGVPNGWTYYNKGTATPYILGHATAKASAIALNVDTELTFAEVNQAKYNPSNSPSLSYVVSLYAKGSGATGAGITLFATLLDAKGASIGTPASVTTAAPNATTWQQVIGTASSGTAIPAGISVLTTSAGTTTAFGYETDAWQVEISTTYDGTYFDGSYKPYASTSGLKREVAWMGYPYQSASVMGVNTASSTPTPATYLTFADLNSQGASYGNGTGIPFIDLDVTNSGDTLYNTTQIVGTNATATATDTTGTAIYGLRSYAQTDNLTTSVTRPQEIASDLLGYWRLPEYRVQAFTVALEALTTAQQNLVLGLELRDVIRLCFQPSAMGSVVDKYYQILGISHNADVERHHVSFQVGSLSNVPFRVDSTLLGVLNTSILG</sequence>
<evidence type="ECO:0000313" key="1">
    <source>
        <dbReference type="EMBL" id="CAB5218567.1"/>
    </source>
</evidence>
<reference evidence="1" key="1">
    <citation type="submission" date="2020-05" db="EMBL/GenBank/DDBJ databases">
        <authorList>
            <person name="Chiriac C."/>
            <person name="Salcher M."/>
            <person name="Ghai R."/>
            <person name="Kavagutti S V."/>
        </authorList>
    </citation>
    <scope>NUCLEOTIDE SEQUENCE</scope>
</reference>
<protein>
    <submittedName>
        <fullName evidence="1">Uncharacterized protein</fullName>
    </submittedName>
</protein>
<dbReference type="EMBL" id="LR798260">
    <property type="protein sequence ID" value="CAB5218567.1"/>
    <property type="molecule type" value="Genomic_DNA"/>
</dbReference>
<name>A0A6J7WLE3_9CAUD</name>
<gene>
    <name evidence="1" type="ORF">UFOVP219_34</name>
</gene>
<accession>A0A6J7WLE3</accession>
<proteinExistence type="predicted"/>
<organism evidence="1">
    <name type="scientific">uncultured Caudovirales phage</name>
    <dbReference type="NCBI Taxonomy" id="2100421"/>
    <lineage>
        <taxon>Viruses</taxon>
        <taxon>Duplodnaviria</taxon>
        <taxon>Heunggongvirae</taxon>
        <taxon>Uroviricota</taxon>
        <taxon>Caudoviricetes</taxon>
        <taxon>Peduoviridae</taxon>
        <taxon>Maltschvirus</taxon>
        <taxon>Maltschvirus maltsch</taxon>
    </lineage>
</organism>